<dbReference type="NCBIfam" id="NF007621">
    <property type="entry name" value="PRK10276.1"/>
    <property type="match status" value="1"/>
</dbReference>
<dbReference type="Pfam" id="PF00717">
    <property type="entry name" value="Peptidase_S24"/>
    <property type="match status" value="1"/>
</dbReference>
<dbReference type="PANTHER" id="PTHR33516">
    <property type="entry name" value="LEXA REPRESSOR"/>
    <property type="match status" value="1"/>
</dbReference>
<dbReference type="AlphaFoldDB" id="A0A645C0A2"/>
<proteinExistence type="inferred from homology"/>
<keyword evidence="2" id="KW-0227">DNA damage</keyword>
<keyword evidence="6" id="KW-0742">SOS response</keyword>
<dbReference type="GO" id="GO:0006281">
    <property type="term" value="P:DNA repair"/>
    <property type="evidence" value="ECO:0007669"/>
    <property type="project" value="UniProtKB-KW"/>
</dbReference>
<dbReference type="Gene3D" id="2.10.109.10">
    <property type="entry name" value="Umud Fragment, subunit A"/>
    <property type="match status" value="1"/>
</dbReference>
<dbReference type="CDD" id="cd06529">
    <property type="entry name" value="S24_LexA-like"/>
    <property type="match status" value="1"/>
</dbReference>
<accession>A0A645C0A2</accession>
<sequence length="143" mass="16056">MKNRNIEIFSPEMNAPLFISVSDSPVHAGFPSPAENIVENKLDLNQLLVRNPSSTFYAKVSGESMIDDGVEDGDLLVIDKSVTPYDGAIAVCFLDGEFTLKRVRFMDGFILLIPSNSKFKPIKVDKDNEFLVWGVVRYIIKKR</sequence>
<evidence type="ECO:0000256" key="3">
    <source>
        <dbReference type="ARBA" id="ARBA00022801"/>
    </source>
</evidence>
<evidence type="ECO:0000256" key="4">
    <source>
        <dbReference type="ARBA" id="ARBA00022813"/>
    </source>
</evidence>
<dbReference type="EMBL" id="VSSQ01022439">
    <property type="protein sequence ID" value="MPM68753.1"/>
    <property type="molecule type" value="Genomic_DNA"/>
</dbReference>
<comment type="similarity">
    <text evidence="1">Belongs to the peptidase S24 family.</text>
</comment>
<evidence type="ECO:0000256" key="6">
    <source>
        <dbReference type="ARBA" id="ARBA00023236"/>
    </source>
</evidence>
<dbReference type="InterPro" id="IPR006197">
    <property type="entry name" value="Peptidase_S24_LexA"/>
</dbReference>
<dbReference type="PANTHER" id="PTHR33516:SF2">
    <property type="entry name" value="LEXA REPRESSOR-RELATED"/>
    <property type="match status" value="1"/>
</dbReference>
<keyword evidence="3 8" id="KW-0378">Hydrolase</keyword>
<dbReference type="InterPro" id="IPR039418">
    <property type="entry name" value="LexA-like"/>
</dbReference>
<protein>
    <submittedName>
        <fullName evidence="8">Protein UmuD</fullName>
        <ecNumber evidence="8">3.4.21.-</ecNumber>
    </submittedName>
</protein>
<evidence type="ECO:0000256" key="1">
    <source>
        <dbReference type="ARBA" id="ARBA00007484"/>
    </source>
</evidence>
<reference evidence="8" key="1">
    <citation type="submission" date="2019-08" db="EMBL/GenBank/DDBJ databases">
        <authorList>
            <person name="Kucharzyk K."/>
            <person name="Murdoch R.W."/>
            <person name="Higgins S."/>
            <person name="Loffler F."/>
        </authorList>
    </citation>
    <scope>NUCLEOTIDE SEQUENCE</scope>
</reference>
<comment type="caution">
    <text evidence="8">The sequence shown here is derived from an EMBL/GenBank/DDBJ whole genome shotgun (WGS) entry which is preliminary data.</text>
</comment>
<name>A0A645C0A2_9ZZZZ</name>
<gene>
    <name evidence="8" type="primary">umuD_9</name>
    <name evidence="8" type="ORF">SDC9_115687</name>
</gene>
<dbReference type="InterPro" id="IPR015927">
    <property type="entry name" value="Peptidase_S24_S26A/B/C"/>
</dbReference>
<keyword evidence="4" id="KW-0068">Autocatalytic cleavage</keyword>
<dbReference type="SUPFAM" id="SSF51306">
    <property type="entry name" value="LexA/Signal peptidase"/>
    <property type="match status" value="1"/>
</dbReference>
<organism evidence="8">
    <name type="scientific">bioreactor metagenome</name>
    <dbReference type="NCBI Taxonomy" id="1076179"/>
    <lineage>
        <taxon>unclassified sequences</taxon>
        <taxon>metagenomes</taxon>
        <taxon>ecological metagenomes</taxon>
    </lineage>
</organism>
<dbReference type="GO" id="GO:0006355">
    <property type="term" value="P:regulation of DNA-templated transcription"/>
    <property type="evidence" value="ECO:0007669"/>
    <property type="project" value="InterPro"/>
</dbReference>
<evidence type="ECO:0000256" key="5">
    <source>
        <dbReference type="ARBA" id="ARBA00023204"/>
    </source>
</evidence>
<evidence type="ECO:0000313" key="8">
    <source>
        <dbReference type="EMBL" id="MPM68753.1"/>
    </source>
</evidence>
<dbReference type="GO" id="GO:0009432">
    <property type="term" value="P:SOS response"/>
    <property type="evidence" value="ECO:0007669"/>
    <property type="project" value="UniProtKB-KW"/>
</dbReference>
<dbReference type="InterPro" id="IPR050077">
    <property type="entry name" value="LexA_repressor"/>
</dbReference>
<dbReference type="GO" id="GO:0003677">
    <property type="term" value="F:DNA binding"/>
    <property type="evidence" value="ECO:0007669"/>
    <property type="project" value="InterPro"/>
</dbReference>
<dbReference type="InterPro" id="IPR036286">
    <property type="entry name" value="LexA/Signal_pep-like_sf"/>
</dbReference>
<dbReference type="EC" id="3.4.21.-" evidence="8"/>
<dbReference type="PRINTS" id="PR00726">
    <property type="entry name" value="LEXASERPTASE"/>
</dbReference>
<keyword evidence="5" id="KW-0234">DNA repair</keyword>
<evidence type="ECO:0000259" key="7">
    <source>
        <dbReference type="Pfam" id="PF00717"/>
    </source>
</evidence>
<feature type="domain" description="Peptidase S24/S26A/S26B/S26C" evidence="7">
    <location>
        <begin position="26"/>
        <end position="136"/>
    </location>
</feature>
<evidence type="ECO:0000256" key="2">
    <source>
        <dbReference type="ARBA" id="ARBA00022763"/>
    </source>
</evidence>
<dbReference type="GO" id="GO:0016787">
    <property type="term" value="F:hydrolase activity"/>
    <property type="evidence" value="ECO:0007669"/>
    <property type="project" value="UniProtKB-KW"/>
</dbReference>